<dbReference type="PANTHER" id="PTHR43680:SF2">
    <property type="entry name" value="NITRATE REDUCTASE MOLYBDENUM COFACTOR ASSEMBLY CHAPERONE NARJ"/>
    <property type="match status" value="1"/>
</dbReference>
<evidence type="ECO:0000256" key="2">
    <source>
        <dbReference type="SAM" id="MobiDB-lite"/>
    </source>
</evidence>
<evidence type="ECO:0000256" key="1">
    <source>
        <dbReference type="ARBA" id="ARBA00023063"/>
    </source>
</evidence>
<accession>A0ABW1DQC3</accession>
<dbReference type="EMBL" id="JBHSOA010000003">
    <property type="protein sequence ID" value="MFC5850594.1"/>
    <property type="molecule type" value="Genomic_DNA"/>
</dbReference>
<evidence type="ECO:0000313" key="3">
    <source>
        <dbReference type="EMBL" id="MFC5850594.1"/>
    </source>
</evidence>
<gene>
    <name evidence="3" type="primary">narJ</name>
    <name evidence="3" type="ORF">ACFPZI_01715</name>
</gene>
<proteinExistence type="predicted"/>
<dbReference type="InterPro" id="IPR003765">
    <property type="entry name" value="NO3_reductase_chaperone_NarJ"/>
</dbReference>
<dbReference type="InterPro" id="IPR020945">
    <property type="entry name" value="DMSO/NO3_reduct_chaperone"/>
</dbReference>
<reference evidence="4" key="1">
    <citation type="journal article" date="2019" name="Int. J. Syst. Evol. Microbiol.">
        <title>The Global Catalogue of Microorganisms (GCM) 10K type strain sequencing project: providing services to taxonomists for standard genome sequencing and annotation.</title>
        <authorList>
            <consortium name="The Broad Institute Genomics Platform"/>
            <consortium name="The Broad Institute Genome Sequencing Center for Infectious Disease"/>
            <person name="Wu L."/>
            <person name="Ma J."/>
        </authorList>
    </citation>
    <scope>NUCLEOTIDE SEQUENCE [LARGE SCALE GENOMIC DNA]</scope>
    <source>
        <strain evidence="4">JCM 10411</strain>
    </source>
</reference>
<dbReference type="Pfam" id="PF02613">
    <property type="entry name" value="Nitrate_red_del"/>
    <property type="match status" value="1"/>
</dbReference>
<dbReference type="NCBIfam" id="TIGR00684">
    <property type="entry name" value="narJ"/>
    <property type="match status" value="1"/>
</dbReference>
<keyword evidence="1" id="KW-0534">Nitrate assimilation</keyword>
<protein>
    <submittedName>
        <fullName evidence="3">Nitrate reductase molybdenum cofactor assembly chaperone</fullName>
    </submittedName>
</protein>
<dbReference type="Proteomes" id="UP001596180">
    <property type="component" value="Unassembled WGS sequence"/>
</dbReference>
<evidence type="ECO:0000313" key="4">
    <source>
        <dbReference type="Proteomes" id="UP001596180"/>
    </source>
</evidence>
<name>A0ABW1DQC3_9ACTN</name>
<keyword evidence="4" id="KW-1185">Reference proteome</keyword>
<dbReference type="Gene3D" id="1.10.3480.10">
    <property type="entry name" value="TorD-like"/>
    <property type="match status" value="1"/>
</dbReference>
<feature type="region of interest" description="Disordered" evidence="2">
    <location>
        <begin position="1"/>
        <end position="23"/>
    </location>
</feature>
<feature type="region of interest" description="Disordered" evidence="2">
    <location>
        <begin position="205"/>
        <end position="231"/>
    </location>
</feature>
<dbReference type="SUPFAM" id="SSF89155">
    <property type="entry name" value="TorD-like"/>
    <property type="match status" value="1"/>
</dbReference>
<comment type="caution">
    <text evidence="3">The sequence shown here is derived from an EMBL/GenBank/DDBJ whole genome shotgun (WGS) entry which is preliminary data.</text>
</comment>
<dbReference type="PANTHER" id="PTHR43680">
    <property type="entry name" value="NITRATE REDUCTASE MOLYBDENUM COFACTOR ASSEMBLY CHAPERONE"/>
    <property type="match status" value="1"/>
</dbReference>
<dbReference type="InterPro" id="IPR036411">
    <property type="entry name" value="TorD-like_sf"/>
</dbReference>
<sequence>MKRKSPKPARLPKTKRAARTQPWHPSAWQVQSLLLAYPDDEFGRHLALARRVADTLPDPAVARPLLRFAAHAEQTAPADLTAAYVATFDHRKRCCPYLTYYAYGDTRKRGMGLLKLKQAYAAAGWRLADDELPDHLAVVLEFAAADPAEGARLLTEHRAGLELLRLALNDDDSPWAHILDSLSATLPALAGDDREAVMRLAAQGPPEEQVGLDPYASSPVFLPDPVVGGPR</sequence>
<organism evidence="3 4">
    <name type="scientific">Streptomyces chlorus</name>
    <dbReference type="NCBI Taxonomy" id="887452"/>
    <lineage>
        <taxon>Bacteria</taxon>
        <taxon>Bacillati</taxon>
        <taxon>Actinomycetota</taxon>
        <taxon>Actinomycetes</taxon>
        <taxon>Kitasatosporales</taxon>
        <taxon>Streptomycetaceae</taxon>
        <taxon>Streptomyces</taxon>
    </lineage>
</organism>
<feature type="compositionally biased region" description="Basic residues" evidence="2">
    <location>
        <begin position="1"/>
        <end position="18"/>
    </location>
</feature>
<dbReference type="RefSeq" id="WP_381357118.1">
    <property type="nucleotide sequence ID" value="NZ_JBHSOA010000003.1"/>
</dbReference>